<protein>
    <submittedName>
        <fullName evidence="8">Cytochrome c biogenesis protein CcmA</fullName>
    </submittedName>
</protein>
<keyword evidence="4" id="KW-0067">ATP-binding</keyword>
<accession>A0A0W0Z8Q4</accession>
<dbReference type="STRING" id="452.Lspi_0573"/>
<dbReference type="InterPro" id="IPR003439">
    <property type="entry name" value="ABC_transporter-like_ATP-bd"/>
</dbReference>
<dbReference type="SMART" id="SM00382">
    <property type="entry name" value="AAA"/>
    <property type="match status" value="1"/>
</dbReference>
<comment type="caution">
    <text evidence="8">The sequence shown here is derived from an EMBL/GenBank/DDBJ whole genome shotgun (WGS) entry which is preliminary data.</text>
</comment>
<gene>
    <name evidence="8" type="primary">ccmA</name>
    <name evidence="8" type="ORF">Lspi_0573</name>
</gene>
<name>A0A0W0Z8Q4_LEGSP</name>
<dbReference type="Gene3D" id="3.40.50.300">
    <property type="entry name" value="P-loop containing nucleotide triphosphate hydrolases"/>
    <property type="match status" value="1"/>
</dbReference>
<dbReference type="InterPro" id="IPR005895">
    <property type="entry name" value="ABC_transptr_haem_export_CcmA"/>
</dbReference>
<dbReference type="AlphaFoldDB" id="A0A0W0Z8Q4"/>
<sequence length="200" mass="22166">MLEVRGLTFDYHYQPLLDDVCFSLQEGGWLHLRGANGTGKTTLLRLLAGLLFPLAGEVRFHGRSIHDNLSDYRQSLCYVGHKSGLNPLLTVRENCLFDLCLNGGEGVVDDLLSRFELQAVAQRLCGQLSAGQKRRVALLRLAMGKTRLWLLDEPLVALDAAAQSALIVLMTRHVEAGGMIVMTSHQALLESPVPVKEYWL</sequence>
<dbReference type="EMBL" id="LNYX01000006">
    <property type="protein sequence ID" value="KTD65499.1"/>
    <property type="molecule type" value="Genomic_DNA"/>
</dbReference>
<dbReference type="RefSeq" id="WP_058482519.1">
    <property type="nucleotide sequence ID" value="NZ_CAAAII010000013.1"/>
</dbReference>
<dbReference type="OrthoDB" id="9800654at2"/>
<dbReference type="GO" id="GO:0022857">
    <property type="term" value="F:transmembrane transporter activity"/>
    <property type="evidence" value="ECO:0007669"/>
    <property type="project" value="InterPro"/>
</dbReference>
<keyword evidence="6" id="KW-0472">Membrane</keyword>
<dbReference type="Proteomes" id="UP000054877">
    <property type="component" value="Unassembled WGS sequence"/>
</dbReference>
<evidence type="ECO:0000256" key="1">
    <source>
        <dbReference type="ARBA" id="ARBA00022448"/>
    </source>
</evidence>
<reference evidence="8 9" key="1">
    <citation type="submission" date="2015-11" db="EMBL/GenBank/DDBJ databases">
        <title>Genomic analysis of 38 Legionella species identifies large and diverse effector repertoires.</title>
        <authorList>
            <person name="Burstein D."/>
            <person name="Amaro F."/>
            <person name="Zusman T."/>
            <person name="Lifshitz Z."/>
            <person name="Cohen O."/>
            <person name="Gilbert J.A."/>
            <person name="Pupko T."/>
            <person name="Shuman H.A."/>
            <person name="Segal G."/>
        </authorList>
    </citation>
    <scope>NUCLEOTIDE SEQUENCE [LARGE SCALE GENOMIC DNA]</scope>
    <source>
        <strain evidence="8 9">Mt.St.Helens-9</strain>
    </source>
</reference>
<evidence type="ECO:0000256" key="3">
    <source>
        <dbReference type="ARBA" id="ARBA00022748"/>
    </source>
</evidence>
<dbReference type="PROSITE" id="PS00211">
    <property type="entry name" value="ABC_TRANSPORTER_1"/>
    <property type="match status" value="1"/>
</dbReference>
<feature type="domain" description="ABC transporter" evidence="7">
    <location>
        <begin position="2"/>
        <end position="200"/>
    </location>
</feature>
<dbReference type="GO" id="GO:0016887">
    <property type="term" value="F:ATP hydrolysis activity"/>
    <property type="evidence" value="ECO:0007669"/>
    <property type="project" value="InterPro"/>
</dbReference>
<dbReference type="PANTHER" id="PTHR43499">
    <property type="entry name" value="ABC TRANSPORTER I FAMILY MEMBER 1"/>
    <property type="match status" value="1"/>
</dbReference>
<dbReference type="Pfam" id="PF00005">
    <property type="entry name" value="ABC_tran"/>
    <property type="match status" value="1"/>
</dbReference>
<dbReference type="InterPro" id="IPR003593">
    <property type="entry name" value="AAA+_ATPase"/>
</dbReference>
<dbReference type="PATRIC" id="fig|452.5.peg.632"/>
<evidence type="ECO:0000313" key="9">
    <source>
        <dbReference type="Proteomes" id="UP000054877"/>
    </source>
</evidence>
<proteinExistence type="predicted"/>
<dbReference type="GO" id="GO:0017004">
    <property type="term" value="P:cytochrome complex assembly"/>
    <property type="evidence" value="ECO:0007669"/>
    <property type="project" value="UniProtKB-KW"/>
</dbReference>
<evidence type="ECO:0000313" key="8">
    <source>
        <dbReference type="EMBL" id="KTD65499.1"/>
    </source>
</evidence>
<dbReference type="InterPro" id="IPR027417">
    <property type="entry name" value="P-loop_NTPase"/>
</dbReference>
<evidence type="ECO:0000256" key="2">
    <source>
        <dbReference type="ARBA" id="ARBA00022741"/>
    </source>
</evidence>
<keyword evidence="1" id="KW-0813">Transport</keyword>
<evidence type="ECO:0000256" key="5">
    <source>
        <dbReference type="ARBA" id="ARBA00022967"/>
    </source>
</evidence>
<dbReference type="GO" id="GO:0005524">
    <property type="term" value="F:ATP binding"/>
    <property type="evidence" value="ECO:0007669"/>
    <property type="project" value="UniProtKB-KW"/>
</dbReference>
<keyword evidence="2" id="KW-0547">Nucleotide-binding</keyword>
<evidence type="ECO:0000259" key="7">
    <source>
        <dbReference type="PROSITE" id="PS50893"/>
    </source>
</evidence>
<keyword evidence="3" id="KW-0201">Cytochrome c-type biogenesis</keyword>
<keyword evidence="5" id="KW-1278">Translocase</keyword>
<dbReference type="PANTHER" id="PTHR43499:SF1">
    <property type="entry name" value="ABC TRANSPORTER I FAMILY MEMBER 1"/>
    <property type="match status" value="1"/>
</dbReference>
<dbReference type="SUPFAM" id="SSF52540">
    <property type="entry name" value="P-loop containing nucleoside triphosphate hydrolases"/>
    <property type="match status" value="1"/>
</dbReference>
<dbReference type="InterPro" id="IPR017871">
    <property type="entry name" value="ABC_transporter-like_CS"/>
</dbReference>
<evidence type="ECO:0000256" key="4">
    <source>
        <dbReference type="ARBA" id="ARBA00022840"/>
    </source>
</evidence>
<keyword evidence="9" id="KW-1185">Reference proteome</keyword>
<organism evidence="8 9">
    <name type="scientific">Legionella spiritensis</name>
    <dbReference type="NCBI Taxonomy" id="452"/>
    <lineage>
        <taxon>Bacteria</taxon>
        <taxon>Pseudomonadati</taxon>
        <taxon>Pseudomonadota</taxon>
        <taxon>Gammaproteobacteria</taxon>
        <taxon>Legionellales</taxon>
        <taxon>Legionellaceae</taxon>
        <taxon>Legionella</taxon>
    </lineage>
</organism>
<dbReference type="NCBIfam" id="TIGR01189">
    <property type="entry name" value="ccmA"/>
    <property type="match status" value="1"/>
</dbReference>
<evidence type="ECO:0000256" key="6">
    <source>
        <dbReference type="ARBA" id="ARBA00023136"/>
    </source>
</evidence>
<dbReference type="PROSITE" id="PS50893">
    <property type="entry name" value="ABC_TRANSPORTER_2"/>
    <property type="match status" value="1"/>
</dbReference>